<dbReference type="Pfam" id="PF00732">
    <property type="entry name" value="GMC_oxred_N"/>
    <property type="match status" value="1"/>
</dbReference>
<evidence type="ECO:0000259" key="8">
    <source>
        <dbReference type="PROSITE" id="PS00624"/>
    </source>
</evidence>
<accession>A0A1I8M814</accession>
<dbReference type="PANTHER" id="PTHR11552">
    <property type="entry name" value="GLUCOSE-METHANOL-CHOLINE GMC OXIDOREDUCTASE"/>
    <property type="match status" value="1"/>
</dbReference>
<evidence type="ECO:0000256" key="4">
    <source>
        <dbReference type="ARBA" id="ARBA00022827"/>
    </source>
</evidence>
<dbReference type="SUPFAM" id="SSF51905">
    <property type="entry name" value="FAD/NAD(P)-binding domain"/>
    <property type="match status" value="1"/>
</dbReference>
<gene>
    <name evidence="9" type="primary">101899834</name>
</gene>
<evidence type="ECO:0000256" key="5">
    <source>
        <dbReference type="PIRSR" id="PIRSR000137-2"/>
    </source>
</evidence>
<dbReference type="VEuPathDB" id="VectorBase:MDOMA2_016893"/>
<evidence type="ECO:0000256" key="6">
    <source>
        <dbReference type="RuleBase" id="RU003968"/>
    </source>
</evidence>
<dbReference type="PIRSF" id="PIRSF000137">
    <property type="entry name" value="Alcohol_oxidase"/>
    <property type="match status" value="1"/>
</dbReference>
<feature type="domain" description="Glucose-methanol-choline oxidoreductase N-terminal" evidence="8">
    <location>
        <begin position="322"/>
        <end position="336"/>
    </location>
</feature>
<dbReference type="InterPro" id="IPR036188">
    <property type="entry name" value="FAD/NAD-bd_sf"/>
</dbReference>
<dbReference type="VEuPathDB" id="VectorBase:MDOA002196"/>
<feature type="binding site" evidence="5">
    <location>
        <position position="284"/>
    </location>
    <ligand>
        <name>FAD</name>
        <dbReference type="ChEBI" id="CHEBI:57692"/>
    </ligand>
</feature>
<reference evidence="9" key="1">
    <citation type="submission" date="2020-05" db="UniProtKB">
        <authorList>
            <consortium name="EnsemblMetazoa"/>
        </authorList>
    </citation>
    <scope>IDENTIFICATION</scope>
    <source>
        <strain evidence="9">Aabys</strain>
    </source>
</reference>
<dbReference type="Pfam" id="PF05199">
    <property type="entry name" value="GMC_oxred_C"/>
    <property type="match status" value="1"/>
</dbReference>
<dbReference type="AlphaFoldDB" id="A0A1I8M814"/>
<dbReference type="GO" id="GO:0016614">
    <property type="term" value="F:oxidoreductase activity, acting on CH-OH group of donors"/>
    <property type="evidence" value="ECO:0007669"/>
    <property type="project" value="InterPro"/>
</dbReference>
<proteinExistence type="inferred from homology"/>
<feature type="domain" description="Glucose-methanol-choline oxidoreductase N-terminal" evidence="7">
    <location>
        <begin position="148"/>
        <end position="171"/>
    </location>
</feature>
<evidence type="ECO:0000256" key="3">
    <source>
        <dbReference type="ARBA" id="ARBA00022630"/>
    </source>
</evidence>
<evidence type="ECO:0000313" key="9">
    <source>
        <dbReference type="EnsemblMetazoa" id="MDOA002196-PA"/>
    </source>
</evidence>
<protein>
    <recommendedName>
        <fullName evidence="7 8">Glucose-methanol-choline oxidoreductase N-terminal domain-containing protein</fullName>
    </recommendedName>
</protein>
<dbReference type="Gene3D" id="3.50.50.60">
    <property type="entry name" value="FAD/NAD(P)-binding domain"/>
    <property type="match status" value="1"/>
</dbReference>
<evidence type="ECO:0000256" key="1">
    <source>
        <dbReference type="ARBA" id="ARBA00001974"/>
    </source>
</evidence>
<comment type="cofactor">
    <cofactor evidence="1 5">
        <name>FAD</name>
        <dbReference type="ChEBI" id="CHEBI:57692"/>
    </cofactor>
</comment>
<dbReference type="STRING" id="7370.A0A1I8M814"/>
<dbReference type="Gene3D" id="3.30.560.10">
    <property type="entry name" value="Glucose Oxidase, domain 3"/>
    <property type="match status" value="1"/>
</dbReference>
<dbReference type="PROSITE" id="PS00624">
    <property type="entry name" value="GMC_OXRED_2"/>
    <property type="match status" value="1"/>
</dbReference>
<keyword evidence="4 5" id="KW-0274">FAD</keyword>
<dbReference type="eggNOG" id="KOG1238">
    <property type="taxonomic scope" value="Eukaryota"/>
</dbReference>
<dbReference type="InterPro" id="IPR007867">
    <property type="entry name" value="GMC_OxRtase_C"/>
</dbReference>
<dbReference type="RefSeq" id="XP_005175402.3">
    <property type="nucleotide sequence ID" value="XM_005175345.4"/>
</dbReference>
<dbReference type="InterPro" id="IPR000172">
    <property type="entry name" value="GMC_OxRdtase_N"/>
</dbReference>
<evidence type="ECO:0000259" key="7">
    <source>
        <dbReference type="PROSITE" id="PS00623"/>
    </source>
</evidence>
<dbReference type="KEGG" id="mde:101899834"/>
<dbReference type="PANTHER" id="PTHR11552:SF147">
    <property type="entry name" value="CHOLINE DEHYDROGENASE, MITOCHONDRIAL"/>
    <property type="match status" value="1"/>
</dbReference>
<keyword evidence="3 6" id="KW-0285">Flavoprotein</keyword>
<comment type="similarity">
    <text evidence="2 6">Belongs to the GMC oxidoreductase family.</text>
</comment>
<evidence type="ECO:0000256" key="2">
    <source>
        <dbReference type="ARBA" id="ARBA00010790"/>
    </source>
</evidence>
<dbReference type="EnsemblMetazoa" id="MDOA002196-RA">
    <property type="protein sequence ID" value="MDOA002196-PA"/>
    <property type="gene ID" value="MDOA002196"/>
</dbReference>
<organism evidence="9">
    <name type="scientific">Musca domestica</name>
    <name type="common">House fly</name>
    <dbReference type="NCBI Taxonomy" id="7370"/>
    <lineage>
        <taxon>Eukaryota</taxon>
        <taxon>Metazoa</taxon>
        <taxon>Ecdysozoa</taxon>
        <taxon>Arthropoda</taxon>
        <taxon>Hexapoda</taxon>
        <taxon>Insecta</taxon>
        <taxon>Pterygota</taxon>
        <taxon>Neoptera</taxon>
        <taxon>Endopterygota</taxon>
        <taxon>Diptera</taxon>
        <taxon>Brachycera</taxon>
        <taxon>Muscomorpha</taxon>
        <taxon>Muscoidea</taxon>
        <taxon>Muscidae</taxon>
        <taxon>Musca</taxon>
    </lineage>
</organism>
<dbReference type="PROSITE" id="PS00623">
    <property type="entry name" value="GMC_OXRED_1"/>
    <property type="match status" value="1"/>
</dbReference>
<sequence>MSLLGIAAATTTTPNVCSAQCSVTSLGAMQFFVGLLVESLFKDQCAISTKDNWPQDYAEEVTNSDMGTFDFVIIGGGSAGSVVAGRLSENPLWRILVLEAGTDPPLESEVPFLFTSVQSSNYTYSYRGITNGVSCKSAAGGNCGWLSGKCLGGSGAINAMLYFRGTRGDCDGWCGAGCDGWCYEDVWPYFQKSFKNLGNETHPSGYMKLGEYGNYGEDIKSLFFSGAKELGLRKIRDFVEGSYVGYGNFRGILEEGRRISSAKGFLGRVAKYRENLKVMKNARVTKLLFNKKADRVTEIEFLLQNRKTLKVKVQKEVILSAGTVESPKLLMLSGVGPKDVLKPLNIPVRHNLPIGENLQDHVAVPIFFAIPNENPSTSSSPDLDEIYAYLKYQKGFLASIGTGSLNGFIKTNSKPKDPYPDIQLQHFTVRRGAPLGMGFLQGFMANEKLTKYFENLVQQADVVVVFILLLQPKSRGKIQLKSSHPEDPLLIYPNYLQRREDVDGLMAGIEYLQRLAKTSIFKSKKAKLMRIPIEECLGDAENFWPCYISYYSSTSSHLVGTIKMGADSDTTACVGPRLKVKGVRNLRVADASIMPRITSCNTYGPTLMIGERAAEFIQREWRGK</sequence>
<dbReference type="GO" id="GO:0050660">
    <property type="term" value="F:flavin adenine dinucleotide binding"/>
    <property type="evidence" value="ECO:0007669"/>
    <property type="project" value="InterPro"/>
</dbReference>
<dbReference type="SUPFAM" id="SSF54373">
    <property type="entry name" value="FAD-linked reductases, C-terminal domain"/>
    <property type="match status" value="1"/>
</dbReference>
<name>A0A1I8M814_MUSDO</name>
<dbReference type="InterPro" id="IPR012132">
    <property type="entry name" value="GMC_OxRdtase"/>
</dbReference>
<dbReference type="OrthoDB" id="269227at2759"/>